<gene>
    <name evidence="1" type="ORF">J1C56_05750</name>
</gene>
<accession>A0A9X1A8F2</accession>
<dbReference type="EMBL" id="JAFLWW010000002">
    <property type="protein sequence ID" value="MBT1155090.1"/>
    <property type="molecule type" value="Genomic_DNA"/>
</dbReference>
<dbReference type="CDD" id="cd06357">
    <property type="entry name" value="PBP1_AmiC"/>
    <property type="match status" value="1"/>
</dbReference>
<dbReference type="AlphaFoldDB" id="A0A9X1A8F2"/>
<dbReference type="Gene3D" id="3.40.50.2300">
    <property type="match status" value="2"/>
</dbReference>
<evidence type="ECO:0000313" key="2">
    <source>
        <dbReference type="Proteomes" id="UP001138921"/>
    </source>
</evidence>
<dbReference type="InterPro" id="IPR039570">
    <property type="entry name" value="AmiC_PBP1"/>
</dbReference>
<dbReference type="SUPFAM" id="SSF53822">
    <property type="entry name" value="Periplasmic binding protein-like I"/>
    <property type="match status" value="1"/>
</dbReference>
<protein>
    <submittedName>
        <fullName evidence="1">Transporter substrate-binding domain-containing protein</fullName>
    </submittedName>
</protein>
<evidence type="ECO:0000313" key="1">
    <source>
        <dbReference type="EMBL" id="MBT1155090.1"/>
    </source>
</evidence>
<dbReference type="PANTHER" id="PTHR47628">
    <property type="match status" value="1"/>
</dbReference>
<comment type="caution">
    <text evidence="1">The sequence shown here is derived from an EMBL/GenBank/DDBJ whole genome shotgun (WGS) entry which is preliminary data.</text>
</comment>
<dbReference type="GO" id="GO:0033218">
    <property type="term" value="F:amide binding"/>
    <property type="evidence" value="ECO:0007669"/>
    <property type="project" value="InterPro"/>
</dbReference>
<sequence length="386" mass="43086">MMATRTEEPMKVGVLFSQTGVTSVMERSMLNATLFAIHEVNEAGGINGRELVAVHYDPFSDAVAYNRLANRLLVEDSVRIIFGCYMSSTRKAVLKAVEHRNGLLCYPAQYEGFEYSRNAIYCGAAPNQNSVQLGEHLLNHVGKRFYMVGSDYIWPRESDRIMTEMVLKHGGEVAGRGYLKLDARRAAYKPLISDIKRKQPDLIFCNFVGESIVHFYQAFAEAGLDAKSMPIASLTTSESDIQAMGIDVGAGHITSATYFQSVGGMQNERCVERYKKKFGGDAVTNMCWEAAYFQVHVVANALRKARTDDVEALRPAILGSEFDAPQGRIRIDPDNAHTYVWPRVARAREDGQFEILSKSASAIRPDPYLASYNPEEWGERLAMHSL</sequence>
<organism evidence="1 2">
    <name type="scientific">Aminobacter anthyllidis</name>
    <dbReference type="NCBI Taxonomy" id="1035067"/>
    <lineage>
        <taxon>Bacteria</taxon>
        <taxon>Pseudomonadati</taxon>
        <taxon>Pseudomonadota</taxon>
        <taxon>Alphaproteobacteria</taxon>
        <taxon>Hyphomicrobiales</taxon>
        <taxon>Phyllobacteriaceae</taxon>
        <taxon>Aminobacter</taxon>
    </lineage>
</organism>
<dbReference type="Pfam" id="PF13433">
    <property type="entry name" value="Peripla_BP_5"/>
    <property type="match status" value="1"/>
</dbReference>
<proteinExistence type="predicted"/>
<reference evidence="1" key="1">
    <citation type="journal article" date="2021" name="Microorganisms">
        <title>Phylogenomic Reconstruction and Metabolic Potential of the Genus Aminobacter.</title>
        <authorList>
            <person name="Artuso I."/>
            <person name="Turrini P."/>
            <person name="Pirolo M."/>
            <person name="Lugli G.A."/>
            <person name="Ventura M."/>
            <person name="Visca P."/>
        </authorList>
    </citation>
    <scope>NUCLEOTIDE SEQUENCE</scope>
    <source>
        <strain evidence="1">LMG 26462</strain>
    </source>
</reference>
<dbReference type="InterPro" id="IPR028082">
    <property type="entry name" value="Peripla_BP_I"/>
</dbReference>
<reference evidence="1" key="2">
    <citation type="submission" date="2021-03" db="EMBL/GenBank/DDBJ databases">
        <authorList>
            <person name="Artuso I."/>
            <person name="Turrini P."/>
            <person name="Pirolo M."/>
            <person name="Lugli G.A."/>
            <person name="Ventura M."/>
            <person name="Visca P."/>
        </authorList>
    </citation>
    <scope>NUCLEOTIDE SEQUENCE</scope>
    <source>
        <strain evidence="1">LMG 26462</strain>
    </source>
</reference>
<keyword evidence="2" id="KW-1185">Reference proteome</keyword>
<dbReference type="Proteomes" id="UP001138921">
    <property type="component" value="Unassembled WGS sequence"/>
</dbReference>
<name>A0A9X1A8F2_9HYPH</name>
<dbReference type="PANTHER" id="PTHR47628:SF1">
    <property type="entry name" value="ALIPHATIC AMIDASE EXPRESSION-REGULATING PROTEIN"/>
    <property type="match status" value="1"/>
</dbReference>